<organism evidence="1 2">
    <name type="scientific">Candidatus Vogelbacteria bacterium GWA1_51_14</name>
    <dbReference type="NCBI Taxonomy" id="1802435"/>
    <lineage>
        <taxon>Bacteria</taxon>
        <taxon>Candidatus Vogeliibacteriota</taxon>
    </lineage>
</organism>
<proteinExistence type="predicted"/>
<dbReference type="STRING" id="1802435.A2114_02855"/>
<gene>
    <name evidence="1" type="ORF">A2114_02855</name>
</gene>
<name>A0A1G2Q9B0_9BACT</name>
<dbReference type="Proteomes" id="UP000176494">
    <property type="component" value="Unassembled WGS sequence"/>
</dbReference>
<reference evidence="1 2" key="1">
    <citation type="journal article" date="2016" name="Nat. Commun.">
        <title>Thousands of microbial genomes shed light on interconnected biogeochemical processes in an aquifer system.</title>
        <authorList>
            <person name="Anantharaman K."/>
            <person name="Brown C.T."/>
            <person name="Hug L.A."/>
            <person name="Sharon I."/>
            <person name="Castelle C.J."/>
            <person name="Probst A.J."/>
            <person name="Thomas B.C."/>
            <person name="Singh A."/>
            <person name="Wilkins M.J."/>
            <person name="Karaoz U."/>
            <person name="Brodie E.L."/>
            <person name="Williams K.H."/>
            <person name="Hubbard S.S."/>
            <person name="Banfield J.F."/>
        </authorList>
    </citation>
    <scope>NUCLEOTIDE SEQUENCE [LARGE SCALE GENOMIC DNA]</scope>
</reference>
<dbReference type="EMBL" id="MHTG01000020">
    <property type="protein sequence ID" value="OHA57147.1"/>
    <property type="molecule type" value="Genomic_DNA"/>
</dbReference>
<sequence>MPQAKRRYVVYKCFASDETQFLASTAAVSEADAVNNVRFNHWGKTSAEILEKEYHFHLQAAVANSAKDLRLFSRSDKAKRFRQVRAYRPKQLELPGVGGPRNAQLL</sequence>
<protein>
    <submittedName>
        <fullName evidence="1">Uncharacterized protein</fullName>
    </submittedName>
</protein>
<evidence type="ECO:0000313" key="2">
    <source>
        <dbReference type="Proteomes" id="UP000176494"/>
    </source>
</evidence>
<dbReference type="AlphaFoldDB" id="A0A1G2Q9B0"/>
<accession>A0A1G2Q9B0</accession>
<evidence type="ECO:0000313" key="1">
    <source>
        <dbReference type="EMBL" id="OHA57147.1"/>
    </source>
</evidence>
<comment type="caution">
    <text evidence="1">The sequence shown here is derived from an EMBL/GenBank/DDBJ whole genome shotgun (WGS) entry which is preliminary data.</text>
</comment>